<evidence type="ECO:0000256" key="3">
    <source>
        <dbReference type="ARBA" id="ARBA00022989"/>
    </source>
</evidence>
<evidence type="ECO:0000256" key="2">
    <source>
        <dbReference type="ARBA" id="ARBA00022692"/>
    </source>
</evidence>
<dbReference type="OrthoDB" id="5878601at2"/>
<organism evidence="6 7">
    <name type="scientific">Desulfoluna spongiiphila</name>
    <dbReference type="NCBI Taxonomy" id="419481"/>
    <lineage>
        <taxon>Bacteria</taxon>
        <taxon>Pseudomonadati</taxon>
        <taxon>Thermodesulfobacteriota</taxon>
        <taxon>Desulfobacteria</taxon>
        <taxon>Desulfobacterales</taxon>
        <taxon>Desulfolunaceae</taxon>
        <taxon>Desulfoluna</taxon>
    </lineage>
</organism>
<evidence type="ECO:0000256" key="1">
    <source>
        <dbReference type="ARBA" id="ARBA00022475"/>
    </source>
</evidence>
<keyword evidence="7" id="KW-1185">Reference proteome</keyword>
<dbReference type="Pfam" id="PF07869">
    <property type="entry name" value="DUF1656"/>
    <property type="match status" value="1"/>
</dbReference>
<dbReference type="Proteomes" id="UP000198870">
    <property type="component" value="Unassembled WGS sequence"/>
</dbReference>
<keyword evidence="3 5" id="KW-1133">Transmembrane helix</keyword>
<reference evidence="6 7" key="1">
    <citation type="submission" date="2016-10" db="EMBL/GenBank/DDBJ databases">
        <authorList>
            <person name="de Groot N.N."/>
        </authorList>
    </citation>
    <scope>NUCLEOTIDE SEQUENCE [LARGE SCALE GENOMIC DNA]</scope>
    <source>
        <strain evidence="6 7">AA1</strain>
    </source>
</reference>
<gene>
    <name evidence="6" type="ORF">SAMN05216233_10514</name>
</gene>
<proteinExistence type="predicted"/>
<keyword evidence="4 5" id="KW-0472">Membrane</keyword>
<dbReference type="InterPro" id="IPR012451">
    <property type="entry name" value="DUF1656"/>
</dbReference>
<evidence type="ECO:0000313" key="7">
    <source>
        <dbReference type="Proteomes" id="UP000198870"/>
    </source>
</evidence>
<dbReference type="EMBL" id="FMUX01000005">
    <property type="protein sequence ID" value="SCY18570.1"/>
    <property type="molecule type" value="Genomic_DNA"/>
</dbReference>
<keyword evidence="2 5" id="KW-0812">Transmembrane</keyword>
<evidence type="ECO:0000313" key="6">
    <source>
        <dbReference type="EMBL" id="SCY18570.1"/>
    </source>
</evidence>
<feature type="transmembrane region" description="Helical" evidence="5">
    <location>
        <begin position="50"/>
        <end position="70"/>
    </location>
</feature>
<dbReference type="AlphaFoldDB" id="A0A1G5DVS3"/>
<keyword evidence="1" id="KW-1003">Cell membrane</keyword>
<evidence type="ECO:0000256" key="5">
    <source>
        <dbReference type="SAM" id="Phobius"/>
    </source>
</evidence>
<dbReference type="STRING" id="419481.SAMN05216233_10514"/>
<accession>A0A1G5DVS3</accession>
<feature type="transmembrane region" description="Helical" evidence="5">
    <location>
        <begin position="82"/>
        <end position="103"/>
    </location>
</feature>
<name>A0A1G5DVS3_9BACT</name>
<evidence type="ECO:0000256" key="4">
    <source>
        <dbReference type="ARBA" id="ARBA00023136"/>
    </source>
</evidence>
<protein>
    <submittedName>
        <fullName evidence="6">Uncharacterized protein</fullName>
    </submittedName>
</protein>
<sequence length="107" mass="11711">MPFLFQFAGMVTVLFSWHYDNYTLPGKAAKPIRGILIMSVSPMEISFCGLYFPPLLPIVTGGLAGAMVTHRVLEACNLMRRFCHPMLVVTAMAAGYSALLTLITTTP</sequence>